<keyword evidence="1" id="KW-0472">Membrane</keyword>
<keyword evidence="1" id="KW-0812">Transmembrane</keyword>
<evidence type="ECO:0000313" key="3">
    <source>
        <dbReference type="Proteomes" id="UP001642409"/>
    </source>
</evidence>
<sequence length="128" mass="13796">MMLTIYSLAQQCTMADGAILNCGHAKCNATKCKADADAKICNSQCWKKCDSISSFVWNITKNNVITSSGSAASYMCYNKLGAAQIFFLVIGVEVIGITGVTILKEYMKQGSKKAKHTAETEEVRPAVA</sequence>
<comment type="caution">
    <text evidence="2">The sequence shown here is derived from an EMBL/GenBank/DDBJ whole genome shotgun (WGS) entry which is preliminary data.</text>
</comment>
<feature type="transmembrane region" description="Helical" evidence="1">
    <location>
        <begin position="82"/>
        <end position="103"/>
    </location>
</feature>
<reference evidence="2 3" key="1">
    <citation type="submission" date="2024-07" db="EMBL/GenBank/DDBJ databases">
        <authorList>
            <person name="Akdeniz Z."/>
        </authorList>
    </citation>
    <scope>NUCLEOTIDE SEQUENCE [LARGE SCALE GENOMIC DNA]</scope>
</reference>
<proteinExistence type="predicted"/>
<gene>
    <name evidence="2" type="ORF">HINF_LOCUS18342</name>
</gene>
<dbReference type="EMBL" id="CAXDID020000047">
    <property type="protein sequence ID" value="CAL6003318.1"/>
    <property type="molecule type" value="Genomic_DNA"/>
</dbReference>
<organism evidence="2 3">
    <name type="scientific">Hexamita inflata</name>
    <dbReference type="NCBI Taxonomy" id="28002"/>
    <lineage>
        <taxon>Eukaryota</taxon>
        <taxon>Metamonada</taxon>
        <taxon>Diplomonadida</taxon>
        <taxon>Hexamitidae</taxon>
        <taxon>Hexamitinae</taxon>
        <taxon>Hexamita</taxon>
    </lineage>
</organism>
<dbReference type="Proteomes" id="UP001642409">
    <property type="component" value="Unassembled WGS sequence"/>
</dbReference>
<evidence type="ECO:0000256" key="1">
    <source>
        <dbReference type="SAM" id="Phobius"/>
    </source>
</evidence>
<accession>A0ABP1HXR3</accession>
<protein>
    <submittedName>
        <fullName evidence="2">Hypothetical_protein</fullName>
    </submittedName>
</protein>
<name>A0ABP1HXR3_9EUKA</name>
<keyword evidence="1" id="KW-1133">Transmembrane helix</keyword>
<keyword evidence="3" id="KW-1185">Reference proteome</keyword>
<evidence type="ECO:0000313" key="2">
    <source>
        <dbReference type="EMBL" id="CAL6003318.1"/>
    </source>
</evidence>